<dbReference type="CDD" id="cd00515">
    <property type="entry name" value="HAM1"/>
    <property type="match status" value="1"/>
</dbReference>
<evidence type="ECO:0000256" key="9">
    <source>
        <dbReference type="ARBA" id="ARBA00051875"/>
    </source>
</evidence>
<evidence type="ECO:0000256" key="5">
    <source>
        <dbReference type="ARBA" id="ARBA00022741"/>
    </source>
</evidence>
<comment type="catalytic activity">
    <reaction evidence="9">
        <text>dITP + H2O = dIMP + diphosphate + H(+)</text>
        <dbReference type="Rhea" id="RHEA:28342"/>
        <dbReference type="ChEBI" id="CHEBI:15377"/>
        <dbReference type="ChEBI" id="CHEBI:15378"/>
        <dbReference type="ChEBI" id="CHEBI:33019"/>
        <dbReference type="ChEBI" id="CHEBI:61194"/>
        <dbReference type="ChEBI" id="CHEBI:61382"/>
        <dbReference type="EC" id="3.6.1.66"/>
    </reaction>
</comment>
<comment type="cofactor">
    <cofactor evidence="1">
        <name>Mg(2+)</name>
        <dbReference type="ChEBI" id="CHEBI:18420"/>
    </cofactor>
</comment>
<dbReference type="AlphaFoldDB" id="A0A644YW25"/>
<dbReference type="Pfam" id="PF01725">
    <property type="entry name" value="Ham1p_like"/>
    <property type="match status" value="1"/>
</dbReference>
<comment type="similarity">
    <text evidence="2">Belongs to the HAM1 NTPase family.</text>
</comment>
<name>A0A644YW25_9ZZZZ</name>
<gene>
    <name evidence="17" type="ORF">SDC9_79237</name>
</gene>
<keyword evidence="5" id="KW-0547">Nucleotide-binding</keyword>
<comment type="caution">
    <text evidence="17">The sequence shown here is derived from an EMBL/GenBank/DDBJ whole genome shotgun (WGS) entry which is preliminary data.</text>
</comment>
<reference evidence="17" key="1">
    <citation type="submission" date="2019-08" db="EMBL/GenBank/DDBJ databases">
        <authorList>
            <person name="Kucharzyk K."/>
            <person name="Murdoch R.W."/>
            <person name="Higgins S."/>
            <person name="Loffler F."/>
        </authorList>
    </citation>
    <scope>NUCLEOTIDE SEQUENCE</scope>
</reference>
<evidence type="ECO:0000313" key="17">
    <source>
        <dbReference type="EMBL" id="MPM32672.1"/>
    </source>
</evidence>
<dbReference type="GO" id="GO:0000166">
    <property type="term" value="F:nucleotide binding"/>
    <property type="evidence" value="ECO:0007669"/>
    <property type="project" value="UniProtKB-KW"/>
</dbReference>
<dbReference type="GO" id="GO:0036222">
    <property type="term" value="F:XTP diphosphatase activity"/>
    <property type="evidence" value="ECO:0007669"/>
    <property type="project" value="RHEA"/>
</dbReference>
<comment type="catalytic activity">
    <reaction evidence="10">
        <text>XTP + H2O = XMP + diphosphate + H(+)</text>
        <dbReference type="Rhea" id="RHEA:28610"/>
        <dbReference type="ChEBI" id="CHEBI:15377"/>
        <dbReference type="ChEBI" id="CHEBI:15378"/>
        <dbReference type="ChEBI" id="CHEBI:33019"/>
        <dbReference type="ChEBI" id="CHEBI:57464"/>
        <dbReference type="ChEBI" id="CHEBI:61314"/>
        <dbReference type="EC" id="3.6.1.66"/>
    </reaction>
</comment>
<evidence type="ECO:0000256" key="4">
    <source>
        <dbReference type="ARBA" id="ARBA00022723"/>
    </source>
</evidence>
<dbReference type="SUPFAM" id="SSF52972">
    <property type="entry name" value="ITPase-like"/>
    <property type="match status" value="1"/>
</dbReference>
<comment type="subunit">
    <text evidence="3">Homodimer.</text>
</comment>
<dbReference type="GO" id="GO:0036220">
    <property type="term" value="F:ITP diphosphatase activity"/>
    <property type="evidence" value="ECO:0007669"/>
    <property type="project" value="UniProtKB-EC"/>
</dbReference>
<proteinExistence type="inferred from homology"/>
<accession>A0A644YW25</accession>
<dbReference type="InterPro" id="IPR029001">
    <property type="entry name" value="ITPase-like_fam"/>
</dbReference>
<evidence type="ECO:0000256" key="7">
    <source>
        <dbReference type="ARBA" id="ARBA00022842"/>
    </source>
</evidence>
<protein>
    <recommendedName>
        <fullName evidence="12">dITP/XTP pyrophosphatase</fullName>
        <ecNumber evidence="11">3.6.1.66</ecNumber>
    </recommendedName>
    <alternativeName>
        <fullName evidence="13">Non-canonical purine NTP pyrophosphatase</fullName>
    </alternativeName>
    <alternativeName>
        <fullName evidence="14">Non-standard purine NTP pyrophosphatase</fullName>
    </alternativeName>
    <alternativeName>
        <fullName evidence="16">Nucleoside-triphosphate diphosphatase</fullName>
    </alternativeName>
    <alternativeName>
        <fullName evidence="15">Nucleoside-triphosphate pyrophosphatase</fullName>
    </alternativeName>
</protein>
<evidence type="ECO:0000256" key="12">
    <source>
        <dbReference type="ARBA" id="ARBA00071289"/>
    </source>
</evidence>
<evidence type="ECO:0000256" key="10">
    <source>
        <dbReference type="ARBA" id="ARBA00052017"/>
    </source>
</evidence>
<evidence type="ECO:0000256" key="11">
    <source>
        <dbReference type="ARBA" id="ARBA00066468"/>
    </source>
</evidence>
<evidence type="ECO:0000256" key="3">
    <source>
        <dbReference type="ARBA" id="ARBA00011738"/>
    </source>
</evidence>
<dbReference type="EC" id="3.6.1.66" evidence="11"/>
<dbReference type="FunFam" id="3.90.950.10:FF:000001">
    <property type="entry name" value="dITP/XTP pyrophosphatase"/>
    <property type="match status" value="1"/>
</dbReference>
<evidence type="ECO:0000256" key="13">
    <source>
        <dbReference type="ARBA" id="ARBA00075987"/>
    </source>
</evidence>
<evidence type="ECO:0000256" key="2">
    <source>
        <dbReference type="ARBA" id="ARBA00008023"/>
    </source>
</evidence>
<keyword evidence="4" id="KW-0479">Metal-binding</keyword>
<dbReference type="InterPro" id="IPR020922">
    <property type="entry name" value="dITP/XTP_pyrophosphatase"/>
</dbReference>
<dbReference type="GO" id="GO:0035870">
    <property type="term" value="F:dITP diphosphatase activity"/>
    <property type="evidence" value="ECO:0007669"/>
    <property type="project" value="UniProtKB-ARBA"/>
</dbReference>
<evidence type="ECO:0000256" key="14">
    <source>
        <dbReference type="ARBA" id="ARBA00078805"/>
    </source>
</evidence>
<evidence type="ECO:0000256" key="8">
    <source>
        <dbReference type="ARBA" id="ARBA00023080"/>
    </source>
</evidence>
<keyword evidence="6 17" id="KW-0378">Hydrolase</keyword>
<evidence type="ECO:0000256" key="1">
    <source>
        <dbReference type="ARBA" id="ARBA00001946"/>
    </source>
</evidence>
<dbReference type="InterPro" id="IPR002637">
    <property type="entry name" value="RdgB/HAM1"/>
</dbReference>
<evidence type="ECO:0000256" key="6">
    <source>
        <dbReference type="ARBA" id="ARBA00022801"/>
    </source>
</evidence>
<keyword evidence="7" id="KW-0460">Magnesium</keyword>
<keyword evidence="8" id="KW-0546">Nucleotide metabolism</keyword>
<dbReference type="GO" id="GO:0017111">
    <property type="term" value="F:ribonucleoside triphosphate phosphatase activity"/>
    <property type="evidence" value="ECO:0007669"/>
    <property type="project" value="InterPro"/>
</dbReference>
<sequence>MEIIFATSNQHKLQEACDILGPHITLVIPAQLGIHEEIPEEGDTLEQNALYKANYLYGKTGKDCFADDTGLEAEALGGAPGVYSARYAGAECNAAANMHKLLNELKGHANQKARFRTVVALVLDGKSYFFEGVLNGSITQNAKGSNGFGYDPVFVPQGYTKTLAELSSREKNLISHRGFAMRKLAGFLKDKL</sequence>
<dbReference type="GO" id="GO:0009117">
    <property type="term" value="P:nucleotide metabolic process"/>
    <property type="evidence" value="ECO:0007669"/>
    <property type="project" value="UniProtKB-KW"/>
</dbReference>
<dbReference type="EMBL" id="VSSQ01006432">
    <property type="protein sequence ID" value="MPM32672.1"/>
    <property type="molecule type" value="Genomic_DNA"/>
</dbReference>
<dbReference type="GO" id="GO:0046872">
    <property type="term" value="F:metal ion binding"/>
    <property type="evidence" value="ECO:0007669"/>
    <property type="project" value="UniProtKB-KW"/>
</dbReference>
<evidence type="ECO:0000256" key="15">
    <source>
        <dbReference type="ARBA" id="ARBA00083186"/>
    </source>
</evidence>
<dbReference type="GO" id="GO:0009146">
    <property type="term" value="P:purine nucleoside triphosphate catabolic process"/>
    <property type="evidence" value="ECO:0007669"/>
    <property type="project" value="UniProtKB-ARBA"/>
</dbReference>
<dbReference type="Gene3D" id="3.90.950.10">
    <property type="match status" value="1"/>
</dbReference>
<dbReference type="PANTHER" id="PTHR11067:SF9">
    <property type="entry name" value="INOSINE TRIPHOSPHATE PYROPHOSPHATASE"/>
    <property type="match status" value="1"/>
</dbReference>
<dbReference type="PANTHER" id="PTHR11067">
    <property type="entry name" value="INOSINE TRIPHOSPHATE PYROPHOSPHATASE/HAM1 PROTEIN"/>
    <property type="match status" value="1"/>
</dbReference>
<dbReference type="HAMAP" id="MF_01405">
    <property type="entry name" value="Non_canon_purine_NTPase"/>
    <property type="match status" value="1"/>
</dbReference>
<dbReference type="NCBIfam" id="TIGR00042">
    <property type="entry name" value="RdgB/HAM1 family non-canonical purine NTP pyrophosphatase"/>
    <property type="match status" value="1"/>
</dbReference>
<evidence type="ECO:0000256" key="16">
    <source>
        <dbReference type="ARBA" id="ARBA00083635"/>
    </source>
</evidence>
<organism evidence="17">
    <name type="scientific">bioreactor metagenome</name>
    <dbReference type="NCBI Taxonomy" id="1076179"/>
    <lineage>
        <taxon>unclassified sequences</taxon>
        <taxon>metagenomes</taxon>
        <taxon>ecological metagenomes</taxon>
    </lineage>
</organism>
<dbReference type="GO" id="GO:0005829">
    <property type="term" value="C:cytosol"/>
    <property type="evidence" value="ECO:0007669"/>
    <property type="project" value="TreeGrafter"/>
</dbReference>